<gene>
    <name evidence="2" type="ORF">B296_00037435</name>
</gene>
<accession>A0A426YWP7</accession>
<dbReference type="GO" id="GO:0030686">
    <property type="term" value="C:90S preribosome"/>
    <property type="evidence" value="ECO:0007669"/>
    <property type="project" value="TreeGrafter"/>
</dbReference>
<feature type="region of interest" description="Disordered" evidence="1">
    <location>
        <begin position="164"/>
        <end position="186"/>
    </location>
</feature>
<dbReference type="EMBL" id="AMZH03009752">
    <property type="protein sequence ID" value="RRT56155.1"/>
    <property type="molecule type" value="Genomic_DNA"/>
</dbReference>
<dbReference type="InterPro" id="IPR040382">
    <property type="entry name" value="NOL10/Enp2"/>
</dbReference>
<feature type="compositionally biased region" description="Polar residues" evidence="1">
    <location>
        <begin position="170"/>
        <end position="180"/>
    </location>
</feature>
<comment type="caution">
    <text evidence="2">The sequence shown here is derived from an EMBL/GenBank/DDBJ whole genome shotgun (WGS) entry which is preliminary data.</text>
</comment>
<name>A0A426YWP7_ENSVE</name>
<evidence type="ECO:0000313" key="3">
    <source>
        <dbReference type="Proteomes" id="UP000287651"/>
    </source>
</evidence>
<proteinExistence type="predicted"/>
<dbReference type="GO" id="GO:0000462">
    <property type="term" value="P:maturation of SSU-rRNA from tricistronic rRNA transcript (SSU-rRNA, 5.8S rRNA, LSU-rRNA)"/>
    <property type="evidence" value="ECO:0007669"/>
    <property type="project" value="TreeGrafter"/>
</dbReference>
<dbReference type="PANTHER" id="PTHR14927:SF0">
    <property type="entry name" value="NUCLEOLAR PROTEIN 10"/>
    <property type="match status" value="1"/>
</dbReference>
<dbReference type="Proteomes" id="UP000287651">
    <property type="component" value="Unassembled WGS sequence"/>
</dbReference>
<evidence type="ECO:0000313" key="2">
    <source>
        <dbReference type="EMBL" id="RRT56155.1"/>
    </source>
</evidence>
<evidence type="ECO:0000256" key="1">
    <source>
        <dbReference type="SAM" id="MobiDB-lite"/>
    </source>
</evidence>
<dbReference type="AlphaFoldDB" id="A0A426YWP7"/>
<protein>
    <submittedName>
        <fullName evidence="2">Uncharacterized protein</fullName>
    </submittedName>
</protein>
<dbReference type="PANTHER" id="PTHR14927">
    <property type="entry name" value="NUCLEOLAR PROTEIN 10"/>
    <property type="match status" value="1"/>
</dbReference>
<dbReference type="GO" id="GO:0032040">
    <property type="term" value="C:small-subunit processome"/>
    <property type="evidence" value="ECO:0007669"/>
    <property type="project" value="TreeGrafter"/>
</dbReference>
<organism evidence="2 3">
    <name type="scientific">Ensete ventricosum</name>
    <name type="common">Abyssinian banana</name>
    <name type="synonym">Musa ensete</name>
    <dbReference type="NCBI Taxonomy" id="4639"/>
    <lineage>
        <taxon>Eukaryota</taxon>
        <taxon>Viridiplantae</taxon>
        <taxon>Streptophyta</taxon>
        <taxon>Embryophyta</taxon>
        <taxon>Tracheophyta</taxon>
        <taxon>Spermatophyta</taxon>
        <taxon>Magnoliopsida</taxon>
        <taxon>Liliopsida</taxon>
        <taxon>Zingiberales</taxon>
        <taxon>Musaceae</taxon>
        <taxon>Ensete</taxon>
    </lineage>
</organism>
<reference evidence="2 3" key="1">
    <citation type="journal article" date="2014" name="Agronomy (Basel)">
        <title>A Draft Genome Sequence for Ensete ventricosum, the Drought-Tolerant Tree Against Hunger.</title>
        <authorList>
            <person name="Harrison J."/>
            <person name="Moore K.A."/>
            <person name="Paszkiewicz K."/>
            <person name="Jones T."/>
            <person name="Grant M."/>
            <person name="Ambacheew D."/>
            <person name="Muzemil S."/>
            <person name="Studholme D.J."/>
        </authorList>
    </citation>
    <scope>NUCLEOTIDE SEQUENCE [LARGE SCALE GENOMIC DNA]</scope>
</reference>
<sequence>MMNTERNRRKRRWRLSEPHDLLSLLWFAFLLLYVHLVKDTCSVLQIQKSLPKVNRLLAACLHIAEESEMETMDDTVAKKKSKKNRGLTSEILRDTCFAAMFENKVYAAYILTNTIGISFPRRSRTQFATFEVDELSREFLSLHPQSFKKQPSLIEERFEPVKEDWEEQGTSDSDASIASQESEDELDTDENEVKNFLLMFVVESVLAGARVESEHLLVEIIRDLNCNKRIFFCIIYETLLSFMLWESKVVEHDVVTAGAVKGEEIKVGQFNCHPTSWTVGGIRVAFHRLMIPPW</sequence>